<dbReference type="InterPro" id="IPR008984">
    <property type="entry name" value="SMAD_FHA_dom_sf"/>
</dbReference>
<reference evidence="7" key="1">
    <citation type="submission" date="2014-03" db="EMBL/GenBank/DDBJ databases">
        <authorList>
            <person name="Casaregola S."/>
        </authorList>
    </citation>
    <scope>NUCLEOTIDE SEQUENCE [LARGE SCALE GENOMIC DNA]</scope>
    <source>
        <strain evidence="7">CLIB 918</strain>
    </source>
</reference>
<dbReference type="STRING" id="1173061.A0A0J9XEH0"/>
<feature type="region of interest" description="Disordered" evidence="4">
    <location>
        <begin position="1055"/>
        <end position="1228"/>
    </location>
</feature>
<feature type="region of interest" description="Disordered" evidence="4">
    <location>
        <begin position="881"/>
        <end position="912"/>
    </location>
</feature>
<dbReference type="Pfam" id="PF00498">
    <property type="entry name" value="FHA"/>
    <property type="match status" value="1"/>
</dbReference>
<feature type="compositionally biased region" description="Low complexity" evidence="4">
    <location>
        <begin position="82"/>
        <end position="92"/>
    </location>
</feature>
<dbReference type="PRINTS" id="PR00053">
    <property type="entry name" value="FORKHEAD"/>
</dbReference>
<dbReference type="GO" id="GO:0043565">
    <property type="term" value="F:sequence-specific DNA binding"/>
    <property type="evidence" value="ECO:0007669"/>
    <property type="project" value="InterPro"/>
</dbReference>
<feature type="compositionally biased region" description="Basic and acidic residues" evidence="4">
    <location>
        <begin position="56"/>
        <end position="67"/>
    </location>
</feature>
<dbReference type="OrthoDB" id="5954824at2759"/>
<feature type="compositionally biased region" description="Polar residues" evidence="4">
    <location>
        <begin position="71"/>
        <end position="81"/>
    </location>
</feature>
<dbReference type="GO" id="GO:0060962">
    <property type="term" value="P:regulation of ribosomal protein gene transcription by RNA polymerase II"/>
    <property type="evidence" value="ECO:0007669"/>
    <property type="project" value="InterPro"/>
</dbReference>
<feature type="compositionally biased region" description="Polar residues" evidence="4">
    <location>
        <begin position="1725"/>
        <end position="1738"/>
    </location>
</feature>
<feature type="region of interest" description="Disordered" evidence="4">
    <location>
        <begin position="1503"/>
        <end position="1654"/>
    </location>
</feature>
<feature type="region of interest" description="Disordered" evidence="4">
    <location>
        <begin position="161"/>
        <end position="198"/>
    </location>
</feature>
<evidence type="ECO:0000313" key="7">
    <source>
        <dbReference type="EMBL" id="CDO55671.1"/>
    </source>
</evidence>
<feature type="compositionally biased region" description="Polar residues" evidence="4">
    <location>
        <begin position="1435"/>
        <end position="1444"/>
    </location>
</feature>
<sequence>MSTVSPGESTSIKTEAALNNEANDSNLQSPTNSLNILDPNDSKNDDDKNGSQLPEVSKDPVIKKESPVPESIQTLNENPQDSFTNSTTTTESHTGDKDFDNKFFSLNSLDRKDGKISDHDFSFLEDNHTLDGASKISHDIDLTASAESLQNESHDIKLEHSFISGSSDQKDIQDDPKETSLMFKNDKKSTDSKSFNDSNMDLENITIEDHLKHLETLEGIDNFDTLTLRNLANLNNIDQYDNLEDSLGSLNNMGNLTDKIEKISGSSKEQTMSPEKSDLFGDASSNMAQIPDLSNLSDISGLKESSKSPSNDLVNFSIDRFNEAISAKDVSSRLSRAQSEALETTVQKPKLHSYSASVPQSPTLQPSNPLLPSTNSSNSSLKQSQTRASSPSSNNKKASRLSSLSKIHSDKSSTLQAINASLEKPEVHHIQTDEAPRVSAYARLDFPSFTFYVQTLQVSLGRSAEKGSGMVDVDLGPVKAISRRHAKIFYNFGTQRFELSVLGRNGAFVDDSFVDTGSTVPLQNGTKIQIGQISFSFVLPSANSSRGSQEPEEARRPTASIPIKQEDSTNTTHSTSNDLAGKSQSAVTRSPSLAGVDSDSTQIGSEANKQSSQGPSLTKDIKTESKPVPKPPTKKQSTRREYLPEEIPEEYREKPAFSYSHLIATALRAHPEASGISLSEIYKSIQDIFPYYKYCPHGWQNSVRHNLSSNKAFRKISKEGKGWLWGIDEEYFQERERLKKKAAVSLKAKTAAVVSTTTKGKQLLNEKDSQQEQQQIDQLSYQQSQLHYQQQTQQFHQQNQQFQQQLQAQAQNKSSSTGLSDPSTFIPSFYTDHKNTTHRTPHVLETAPIPFSSIPPSISNPTNLPPEALADLNSVYDREFAQKQNKHQQQQQQANDSSSTSESNPVSTFSLNPVPTTVAALSKPTTPVSASAPVKKERAKTIAELASEIQIDSSNDRLYRPDYANGSRESLTERKKSAPSSDVTVTAVTSAKPTPATSSSTSIHMMPAVATNSIAQNDAILNSPRYQQYYANSALTPPVPSTRVTNAISGFISSSQASPASVSSPAGSSSNPARGQGSVQSMAAGQNTFRMTQAPKLSGPPSQATQSQLQMQTSVPQMRVNPQIPQGVRDPKASGTSASLSPVAATAGSPGVSTTSGSPVPSTGNWQSQSRTGKSVSPPAPSVASSPSVSSIPVTNATAAAATSSAASKPVAKTNVASSASSGTGTAARKPAVNANLSNLNLPKETLRILTLLQDKIKAQMEASGQVINSALLTNALAIAISQLTKNSGSGGGAAAITNLLKGKNQAQLVNALATAISSAKKTGGPSGSSSSTHGTKPKPVNPLATTSSSVPKPAPASAPMIPGLSKLHPPVTVPAAISSPASLNAGLPPHLSGITAKVPLSNMVPRVKQAQSPVPPPAGPAKSASNVDEKKSSPVLSRPTSAPASGITKPLPGFDTNKAQVPSLNKSGPSTAASKHPAYASEPMPPKITMPVPPAIRAALAAAAAASSASVKTSKSMSEPAPVKAATATSPVNASSPALGALSEGSKPKRPAPEQIQSPAIKKEKTEAGAVTVKSVEPSKSAAAPGSTLKHVPAAAASASAATLPAKSASPPPNPPAKPSAPLPATAPAAPQAATKPSAQQSPAPAKSKAEMISEMLAKASKLTNPTPSIKAALLQLQAHATKLGLPIPENLKRILNDDTPAAPPSGAPADAGADKKRKATPDGPSTVQNPKIQKTS</sequence>
<gene>
    <name evidence="7" type="ORF">BN980_GECA12s00637g</name>
</gene>
<feature type="compositionally biased region" description="Polar residues" evidence="4">
    <location>
        <begin position="1100"/>
        <end position="1116"/>
    </location>
</feature>
<dbReference type="SMART" id="SM00339">
    <property type="entry name" value="FH"/>
    <property type="match status" value="1"/>
</dbReference>
<feature type="compositionally biased region" description="Pro residues" evidence="4">
    <location>
        <begin position="1611"/>
        <end position="1623"/>
    </location>
</feature>
<feature type="region of interest" description="Disordered" evidence="4">
    <location>
        <begin position="541"/>
        <end position="646"/>
    </location>
</feature>
<feature type="compositionally biased region" description="Low complexity" evidence="4">
    <location>
        <begin position="1144"/>
        <end position="1164"/>
    </location>
</feature>
<dbReference type="PANTHER" id="PTHR21712">
    <property type="entry name" value="PRE-RRNA-PROCESSING PROTEIN FHL1"/>
    <property type="match status" value="1"/>
</dbReference>
<dbReference type="EMBL" id="CCBN010000012">
    <property type="protein sequence ID" value="CDO55671.1"/>
    <property type="molecule type" value="Genomic_DNA"/>
</dbReference>
<dbReference type="SUPFAM" id="SSF49879">
    <property type="entry name" value="SMAD/FHA domain"/>
    <property type="match status" value="1"/>
</dbReference>
<dbReference type="PROSITE" id="PS00658">
    <property type="entry name" value="FORK_HEAD_2"/>
    <property type="match status" value="1"/>
</dbReference>
<dbReference type="GO" id="GO:0005634">
    <property type="term" value="C:nucleus"/>
    <property type="evidence" value="ECO:0007669"/>
    <property type="project" value="UniProtKB-SubCell"/>
</dbReference>
<feature type="compositionally biased region" description="Low complexity" evidence="4">
    <location>
        <begin position="1319"/>
        <end position="1360"/>
    </location>
</feature>
<dbReference type="InterPro" id="IPR001766">
    <property type="entry name" value="Fork_head_dom"/>
</dbReference>
<feature type="compositionally biased region" description="Low complexity" evidence="4">
    <location>
        <begin position="1217"/>
        <end position="1228"/>
    </location>
</feature>
<organism evidence="7 8">
    <name type="scientific">Geotrichum candidum</name>
    <name type="common">Oospora lactis</name>
    <name type="synonym">Dipodascus geotrichum</name>
    <dbReference type="NCBI Taxonomy" id="1173061"/>
    <lineage>
        <taxon>Eukaryota</taxon>
        <taxon>Fungi</taxon>
        <taxon>Dikarya</taxon>
        <taxon>Ascomycota</taxon>
        <taxon>Saccharomycotina</taxon>
        <taxon>Dipodascomycetes</taxon>
        <taxon>Dipodascales</taxon>
        <taxon>Dipodascaceae</taxon>
        <taxon>Geotrichum</taxon>
    </lineage>
</organism>
<feature type="region of interest" description="Disordered" evidence="4">
    <location>
        <begin position="1"/>
        <end position="101"/>
    </location>
</feature>
<dbReference type="GO" id="GO:0003700">
    <property type="term" value="F:DNA-binding transcription factor activity"/>
    <property type="evidence" value="ECO:0007669"/>
    <property type="project" value="InterPro"/>
</dbReference>
<feature type="compositionally biased region" description="Low complexity" evidence="4">
    <location>
        <begin position="359"/>
        <end position="406"/>
    </location>
</feature>
<feature type="compositionally biased region" description="Polar residues" evidence="4">
    <location>
        <begin position="598"/>
        <end position="616"/>
    </location>
</feature>
<feature type="compositionally biased region" description="Basic and acidic residues" evidence="4">
    <location>
        <begin position="40"/>
        <end position="49"/>
    </location>
</feature>
<evidence type="ECO:0000256" key="3">
    <source>
        <dbReference type="PROSITE-ProRule" id="PRU00089"/>
    </source>
</evidence>
<keyword evidence="7" id="KW-0689">Ribosomal protein</keyword>
<feature type="compositionally biased region" description="Low complexity" evidence="4">
    <location>
        <begin position="887"/>
        <end position="910"/>
    </location>
</feature>
<feature type="region of interest" description="Disordered" evidence="4">
    <location>
        <begin position="1409"/>
        <end position="1487"/>
    </location>
</feature>
<dbReference type="PROSITE" id="PS50006">
    <property type="entry name" value="FHA_DOMAIN"/>
    <property type="match status" value="1"/>
</dbReference>
<keyword evidence="8" id="KW-1185">Reference proteome</keyword>
<dbReference type="Gene3D" id="2.60.200.20">
    <property type="match status" value="1"/>
</dbReference>
<keyword evidence="1 3" id="KW-0238">DNA-binding</keyword>
<feature type="region of interest" description="Disordered" evidence="4">
    <location>
        <begin position="1319"/>
        <end position="1364"/>
    </location>
</feature>
<proteinExistence type="predicted"/>
<accession>A0A0J9XEH0</accession>
<evidence type="ECO:0000256" key="1">
    <source>
        <dbReference type="ARBA" id="ARBA00023125"/>
    </source>
</evidence>
<dbReference type="Proteomes" id="UP000242525">
    <property type="component" value="Unassembled WGS sequence"/>
</dbReference>
<comment type="subcellular location">
    <subcellularLocation>
        <location evidence="3">Nucleus</location>
    </subcellularLocation>
</comment>
<feature type="compositionally biased region" description="Low complexity" evidence="4">
    <location>
        <begin position="568"/>
        <end position="577"/>
    </location>
</feature>
<keyword evidence="7" id="KW-0687">Ribonucleoprotein</keyword>
<comment type="caution">
    <text evidence="7">The sequence shown here is derived from an EMBL/GenBank/DDBJ whole genome shotgun (WGS) entry which is preliminary data.</text>
</comment>
<feature type="compositionally biased region" description="Low complexity" evidence="4">
    <location>
        <begin position="1055"/>
        <end position="1070"/>
    </location>
</feature>
<feature type="domain" description="Fork-head" evidence="6">
    <location>
        <begin position="654"/>
        <end position="742"/>
    </location>
</feature>
<feature type="compositionally biased region" description="Polar residues" evidence="4">
    <location>
        <begin position="1071"/>
        <end position="1091"/>
    </location>
</feature>
<dbReference type="InterPro" id="IPR030456">
    <property type="entry name" value="TF_fork_head_CS_2"/>
</dbReference>
<dbReference type="SUPFAM" id="SSF46785">
    <property type="entry name" value="Winged helix' DNA-binding domain"/>
    <property type="match status" value="1"/>
</dbReference>
<feature type="region of interest" description="Disordered" evidence="4">
    <location>
        <begin position="806"/>
        <end position="838"/>
    </location>
</feature>
<feature type="region of interest" description="Disordered" evidence="4">
    <location>
        <begin position="264"/>
        <end position="286"/>
    </location>
</feature>
<name>A0A0J9XEH0_GEOCN</name>
<dbReference type="CDD" id="cd00059">
    <property type="entry name" value="FH_FOX"/>
    <property type="match status" value="1"/>
</dbReference>
<feature type="compositionally biased region" description="Basic and acidic residues" evidence="4">
    <location>
        <begin position="168"/>
        <end position="191"/>
    </location>
</feature>
<dbReference type="SMART" id="SM00240">
    <property type="entry name" value="FHA"/>
    <property type="match status" value="1"/>
</dbReference>
<dbReference type="InterPro" id="IPR036388">
    <property type="entry name" value="WH-like_DNA-bd_sf"/>
</dbReference>
<feature type="compositionally biased region" description="Polar residues" evidence="4">
    <location>
        <begin position="1"/>
        <end position="13"/>
    </location>
</feature>
<evidence type="ECO:0000313" key="8">
    <source>
        <dbReference type="Proteomes" id="UP000242525"/>
    </source>
</evidence>
<protein>
    <submittedName>
        <fullName evidence="7">Similar to Saccharomyces cerevisiae YPR104C FHL1 Regulator of ribosomal protein (RP) transcription</fullName>
    </submittedName>
</protein>
<feature type="compositionally biased region" description="Low complexity" evidence="4">
    <location>
        <begin position="1594"/>
        <end position="1610"/>
    </location>
</feature>
<dbReference type="InterPro" id="IPR045178">
    <property type="entry name" value="Fhl1/FHA1"/>
</dbReference>
<keyword evidence="2 3" id="KW-0539">Nucleus</keyword>
<feature type="DNA-binding region" description="Fork-head" evidence="3">
    <location>
        <begin position="654"/>
        <end position="742"/>
    </location>
</feature>
<feature type="compositionally biased region" description="Polar residues" evidence="4">
    <location>
        <begin position="582"/>
        <end position="591"/>
    </location>
</feature>
<dbReference type="GO" id="GO:0005840">
    <property type="term" value="C:ribosome"/>
    <property type="evidence" value="ECO:0007669"/>
    <property type="project" value="UniProtKB-KW"/>
</dbReference>
<evidence type="ECO:0000256" key="4">
    <source>
        <dbReference type="SAM" id="MobiDB-lite"/>
    </source>
</evidence>
<feature type="domain" description="FHA" evidence="5">
    <location>
        <begin position="458"/>
        <end position="514"/>
    </location>
</feature>
<feature type="region of interest" description="Disordered" evidence="4">
    <location>
        <begin position="341"/>
        <end position="412"/>
    </location>
</feature>
<dbReference type="CDD" id="cd22701">
    <property type="entry name" value="FHA_FKH1-like"/>
    <property type="match status" value="1"/>
</dbReference>
<feature type="compositionally biased region" description="Polar residues" evidence="4">
    <location>
        <begin position="264"/>
        <end position="274"/>
    </location>
</feature>
<dbReference type="Gene3D" id="1.10.10.10">
    <property type="entry name" value="Winged helix-like DNA-binding domain superfamily/Winged helix DNA-binding domain"/>
    <property type="match status" value="1"/>
</dbReference>
<feature type="compositionally biased region" description="Polar residues" evidence="4">
    <location>
        <begin position="20"/>
        <end position="35"/>
    </location>
</feature>
<dbReference type="Pfam" id="PF00250">
    <property type="entry name" value="Forkhead"/>
    <property type="match status" value="1"/>
</dbReference>
<feature type="compositionally biased region" description="Low complexity" evidence="4">
    <location>
        <begin position="1182"/>
        <end position="1208"/>
    </location>
</feature>
<feature type="region of interest" description="Disordered" evidence="4">
    <location>
        <begin position="1696"/>
        <end position="1738"/>
    </location>
</feature>
<feature type="compositionally biased region" description="Polar residues" evidence="4">
    <location>
        <begin position="813"/>
        <end position="826"/>
    </location>
</feature>
<feature type="compositionally biased region" description="Polar residues" evidence="4">
    <location>
        <begin position="1528"/>
        <end position="1537"/>
    </location>
</feature>
<dbReference type="PANTHER" id="PTHR21712:SF29">
    <property type="entry name" value="PRE-RRNA-PROCESSING PROTEIN FHL1"/>
    <property type="match status" value="1"/>
</dbReference>
<evidence type="ECO:0000259" key="6">
    <source>
        <dbReference type="PROSITE" id="PS50039"/>
    </source>
</evidence>
<feature type="compositionally biased region" description="Polar residues" evidence="4">
    <location>
        <begin position="1165"/>
        <end position="1174"/>
    </location>
</feature>
<feature type="compositionally biased region" description="Polar residues" evidence="4">
    <location>
        <begin position="1458"/>
        <end position="1474"/>
    </location>
</feature>
<dbReference type="InterPro" id="IPR000253">
    <property type="entry name" value="FHA_dom"/>
</dbReference>
<evidence type="ECO:0000256" key="2">
    <source>
        <dbReference type="ARBA" id="ARBA00023242"/>
    </source>
</evidence>
<dbReference type="InterPro" id="IPR036390">
    <property type="entry name" value="WH_DNA-bd_sf"/>
</dbReference>
<feature type="compositionally biased region" description="Low complexity" evidence="4">
    <location>
        <begin position="1624"/>
        <end position="1648"/>
    </location>
</feature>
<feature type="region of interest" description="Disordered" evidence="4">
    <location>
        <begin position="957"/>
        <end position="1001"/>
    </location>
</feature>
<feature type="compositionally biased region" description="Low complexity" evidence="4">
    <location>
        <begin position="983"/>
        <end position="1001"/>
    </location>
</feature>
<dbReference type="PROSITE" id="PS50039">
    <property type="entry name" value="FORK_HEAD_3"/>
    <property type="match status" value="1"/>
</dbReference>
<evidence type="ECO:0000259" key="5">
    <source>
        <dbReference type="PROSITE" id="PS50006"/>
    </source>
</evidence>